<name>A0A7R9EXI9_9NEOP</name>
<gene>
    <name evidence="1" type="ORF">TBIB3V08_LOCUS5659</name>
</gene>
<accession>A0A7R9EXI9</accession>
<dbReference type="AlphaFoldDB" id="A0A7R9EXI9"/>
<proteinExistence type="predicted"/>
<protein>
    <submittedName>
        <fullName evidence="1">Uncharacterized protein</fullName>
    </submittedName>
</protein>
<sequence>MVKKSLLNNYPGPSWTTHNPASPHANWSPATEKEISLSPGYSTRIAELLVPPAIPSLLDVFPDCCLYTIHRHVVWLEERVVSWRVHPLIVGESWMRMQPLPVWFWSVRAGACKIVSTYTSEVHVEPWFLEHFSPADEPDKDGLYSRALGLRFQLDKRHFNNPLELKCSATVGGRTWDRVISPGLATLTNQKLAQESLRRGPDVGHLLPGNCVTARCPEVLTLTAISTTATDKQLQQNIIKRVHSIRQSPHFTGKYSKHGRGNCYRFQNTVKETRTHMSRHAVINPQALDGGQRSSLITHENKQGQIYWPATAGQSLSLTLTLSHMEHIQEVVSSTLRLVPSLPSDTILLPVSHCVQEVPHANYPSILYDTYRRYLLVSDSTAGKSKVVDNPARFSVCERAMTCRLRGRGREDKN</sequence>
<dbReference type="EMBL" id="OD566050">
    <property type="protein sequence ID" value="CAD7443249.1"/>
    <property type="molecule type" value="Genomic_DNA"/>
</dbReference>
<evidence type="ECO:0000313" key="1">
    <source>
        <dbReference type="EMBL" id="CAD7443249.1"/>
    </source>
</evidence>
<organism evidence="1">
    <name type="scientific">Timema bartmani</name>
    <dbReference type="NCBI Taxonomy" id="61472"/>
    <lineage>
        <taxon>Eukaryota</taxon>
        <taxon>Metazoa</taxon>
        <taxon>Ecdysozoa</taxon>
        <taxon>Arthropoda</taxon>
        <taxon>Hexapoda</taxon>
        <taxon>Insecta</taxon>
        <taxon>Pterygota</taxon>
        <taxon>Neoptera</taxon>
        <taxon>Polyneoptera</taxon>
        <taxon>Phasmatodea</taxon>
        <taxon>Timematodea</taxon>
        <taxon>Timematoidea</taxon>
        <taxon>Timematidae</taxon>
        <taxon>Timema</taxon>
    </lineage>
</organism>
<reference evidence="1" key="1">
    <citation type="submission" date="2020-11" db="EMBL/GenBank/DDBJ databases">
        <authorList>
            <person name="Tran Van P."/>
        </authorList>
    </citation>
    <scope>NUCLEOTIDE SEQUENCE</scope>
</reference>